<proteinExistence type="predicted"/>
<keyword evidence="2" id="KW-1185">Reference proteome</keyword>
<protein>
    <submittedName>
        <fullName evidence="1">Uncharacterized protein</fullName>
    </submittedName>
</protein>
<dbReference type="InParanoid" id="A0A165FDS8"/>
<sequence>MQHDEVWLRLSPQGISMRGAYELREWYRDGTRKGVLNKRPVPHLPHEGPRGQFRYHGWRCNRVEEGRAVNILFWHEQPQDRALLENCVIEEANVIALIFCNLSGADDGCGLGRGPVWELTSWQVGDVLNMAAAQEFTDAFYEFLRLSTPSEIKAKFESVIDMPTSRNRPGIIDAHRIWLKDAFDKKIAGKEPDLYRKVQKSECPGGLDIPGEPGWVIETVEVEIDGNKYLIGETISALVQVLGCALRATTDEEAQAKLVVAYWLSSLLFPENLLPVVWSAVSFGNRRSQSKGARPSAQVEEMVAGVNTPGQYEVYGGEKRALSRKHKATMASLMPSHIVQRMRTVENAQNEHERVTKHITEVIETGNCAETIIFLWICRVLNNANRRADLQSISIRMVTIRKNNLADWAHNFSNGAA</sequence>
<dbReference type="EMBL" id="KV423975">
    <property type="protein sequence ID" value="KZT56601.1"/>
    <property type="molecule type" value="Genomic_DNA"/>
</dbReference>
<evidence type="ECO:0000313" key="2">
    <source>
        <dbReference type="Proteomes" id="UP000076842"/>
    </source>
</evidence>
<organism evidence="1 2">
    <name type="scientific">Calocera cornea HHB12733</name>
    <dbReference type="NCBI Taxonomy" id="1353952"/>
    <lineage>
        <taxon>Eukaryota</taxon>
        <taxon>Fungi</taxon>
        <taxon>Dikarya</taxon>
        <taxon>Basidiomycota</taxon>
        <taxon>Agaricomycotina</taxon>
        <taxon>Dacrymycetes</taxon>
        <taxon>Dacrymycetales</taxon>
        <taxon>Dacrymycetaceae</taxon>
        <taxon>Calocera</taxon>
    </lineage>
</organism>
<gene>
    <name evidence="1" type="ORF">CALCODRAFT_509371</name>
</gene>
<name>A0A165FDS8_9BASI</name>
<dbReference type="Proteomes" id="UP000076842">
    <property type="component" value="Unassembled WGS sequence"/>
</dbReference>
<reference evidence="1 2" key="1">
    <citation type="journal article" date="2016" name="Mol. Biol. Evol.">
        <title>Comparative Genomics of Early-Diverging Mushroom-Forming Fungi Provides Insights into the Origins of Lignocellulose Decay Capabilities.</title>
        <authorList>
            <person name="Nagy L.G."/>
            <person name="Riley R."/>
            <person name="Tritt A."/>
            <person name="Adam C."/>
            <person name="Daum C."/>
            <person name="Floudas D."/>
            <person name="Sun H."/>
            <person name="Yadav J.S."/>
            <person name="Pangilinan J."/>
            <person name="Larsson K.H."/>
            <person name="Matsuura K."/>
            <person name="Barry K."/>
            <person name="Labutti K."/>
            <person name="Kuo R."/>
            <person name="Ohm R.A."/>
            <person name="Bhattacharya S.S."/>
            <person name="Shirouzu T."/>
            <person name="Yoshinaga Y."/>
            <person name="Martin F.M."/>
            <person name="Grigoriev I.V."/>
            <person name="Hibbett D.S."/>
        </authorList>
    </citation>
    <scope>NUCLEOTIDE SEQUENCE [LARGE SCALE GENOMIC DNA]</scope>
    <source>
        <strain evidence="1 2">HHB12733</strain>
    </source>
</reference>
<dbReference type="AlphaFoldDB" id="A0A165FDS8"/>
<evidence type="ECO:0000313" key="1">
    <source>
        <dbReference type="EMBL" id="KZT56601.1"/>
    </source>
</evidence>
<accession>A0A165FDS8</accession>